<evidence type="ECO:0000313" key="4">
    <source>
        <dbReference type="Proteomes" id="UP001500752"/>
    </source>
</evidence>
<evidence type="ECO:0000313" key="3">
    <source>
        <dbReference type="EMBL" id="GAA3703907.1"/>
    </source>
</evidence>
<dbReference type="RefSeq" id="WP_345154572.1">
    <property type="nucleotide sequence ID" value="NZ_BAABEO010000035.1"/>
</dbReference>
<organism evidence="3 4">
    <name type="scientific">Arthrobacter ginkgonis</name>
    <dbReference type="NCBI Taxonomy" id="1630594"/>
    <lineage>
        <taxon>Bacteria</taxon>
        <taxon>Bacillati</taxon>
        <taxon>Actinomycetota</taxon>
        <taxon>Actinomycetes</taxon>
        <taxon>Micrococcales</taxon>
        <taxon>Micrococcaceae</taxon>
        <taxon>Arthrobacter</taxon>
    </lineage>
</organism>
<keyword evidence="2" id="KW-0812">Transmembrane</keyword>
<feature type="transmembrane region" description="Helical" evidence="2">
    <location>
        <begin position="50"/>
        <end position="68"/>
    </location>
</feature>
<dbReference type="Proteomes" id="UP001500752">
    <property type="component" value="Unassembled WGS sequence"/>
</dbReference>
<evidence type="ECO:0000256" key="1">
    <source>
        <dbReference type="SAM" id="MobiDB-lite"/>
    </source>
</evidence>
<proteinExistence type="predicted"/>
<accession>A0ABP7DG92</accession>
<sequence length="227" mass="23877">MSKKSGKRRPQQKRRPAPATPQRPAPGQQPMVPRSPTPAEQTPKQSASNAGLILLAGFGAALLLFWYYHLLVLNQMTDLSAGLAMPDQLVGGFDAAHVEALRAAMDADAAGQLNYVHKTAGVLFTLFLSGATLLAIALHVRRRALRWALFAVPLGFAVVRFWGQSAIDGLLGSAAASPVDAGAVAVASVLTVAGWVLLFATVAVAAGVLLASFNRTFRQKWAEAGLG</sequence>
<feature type="transmembrane region" description="Helical" evidence="2">
    <location>
        <begin position="120"/>
        <end position="138"/>
    </location>
</feature>
<feature type="transmembrane region" description="Helical" evidence="2">
    <location>
        <begin position="183"/>
        <end position="211"/>
    </location>
</feature>
<comment type="caution">
    <text evidence="3">The sequence shown here is derived from an EMBL/GenBank/DDBJ whole genome shotgun (WGS) entry which is preliminary data.</text>
</comment>
<keyword evidence="4" id="KW-1185">Reference proteome</keyword>
<gene>
    <name evidence="3" type="ORF">GCM10023081_45340</name>
</gene>
<feature type="region of interest" description="Disordered" evidence="1">
    <location>
        <begin position="1"/>
        <end position="45"/>
    </location>
</feature>
<feature type="compositionally biased region" description="Basic residues" evidence="1">
    <location>
        <begin position="1"/>
        <end position="16"/>
    </location>
</feature>
<protein>
    <submittedName>
        <fullName evidence="3">Uncharacterized protein</fullName>
    </submittedName>
</protein>
<reference evidence="4" key="1">
    <citation type="journal article" date="2019" name="Int. J. Syst. Evol. Microbiol.">
        <title>The Global Catalogue of Microorganisms (GCM) 10K type strain sequencing project: providing services to taxonomists for standard genome sequencing and annotation.</title>
        <authorList>
            <consortium name="The Broad Institute Genomics Platform"/>
            <consortium name="The Broad Institute Genome Sequencing Center for Infectious Disease"/>
            <person name="Wu L."/>
            <person name="Ma J."/>
        </authorList>
    </citation>
    <scope>NUCLEOTIDE SEQUENCE [LARGE SCALE GENOMIC DNA]</scope>
    <source>
        <strain evidence="4">JCM 30742</strain>
    </source>
</reference>
<dbReference type="EMBL" id="BAABEO010000035">
    <property type="protein sequence ID" value="GAA3703907.1"/>
    <property type="molecule type" value="Genomic_DNA"/>
</dbReference>
<keyword evidence="2" id="KW-1133">Transmembrane helix</keyword>
<feature type="transmembrane region" description="Helical" evidence="2">
    <location>
        <begin position="145"/>
        <end position="163"/>
    </location>
</feature>
<name>A0ABP7DG92_9MICC</name>
<keyword evidence="2" id="KW-0472">Membrane</keyword>
<evidence type="ECO:0000256" key="2">
    <source>
        <dbReference type="SAM" id="Phobius"/>
    </source>
</evidence>